<evidence type="ECO:0000256" key="6">
    <source>
        <dbReference type="ARBA" id="ARBA00022763"/>
    </source>
</evidence>
<proteinExistence type="predicted"/>
<dbReference type="SMART" id="SM00484">
    <property type="entry name" value="XPGI"/>
    <property type="match status" value="1"/>
</dbReference>
<evidence type="ECO:0000256" key="2">
    <source>
        <dbReference type="ARBA" id="ARBA00004123"/>
    </source>
</evidence>
<keyword evidence="9" id="KW-0496">Mitochondrion</keyword>
<keyword evidence="11" id="KW-0539">Nucleus</keyword>
<accession>A0A3B0N197</accession>
<dbReference type="InterPro" id="IPR035427">
    <property type="entry name" value="Tim10-like_dom_sf"/>
</dbReference>
<dbReference type="VEuPathDB" id="PiroplasmaDB:TA08900"/>
<evidence type="ECO:0000259" key="14">
    <source>
        <dbReference type="SMART" id="SM00485"/>
    </source>
</evidence>
<keyword evidence="5" id="KW-0479">Metal-binding</keyword>
<dbReference type="SMART" id="SM00279">
    <property type="entry name" value="HhH2"/>
    <property type="match status" value="1"/>
</dbReference>
<evidence type="ECO:0000313" key="16">
    <source>
        <dbReference type="EMBL" id="SVP95302.1"/>
    </source>
</evidence>
<dbReference type="SUPFAM" id="SSF88723">
    <property type="entry name" value="PIN domain-like"/>
    <property type="match status" value="1"/>
</dbReference>
<dbReference type="GO" id="GO:0006281">
    <property type="term" value="P:DNA repair"/>
    <property type="evidence" value="ECO:0007669"/>
    <property type="project" value="UniProtKB-KW"/>
</dbReference>
<dbReference type="InterPro" id="IPR036279">
    <property type="entry name" value="5-3_exonuclease_C_sf"/>
</dbReference>
<feature type="region of interest" description="Disordered" evidence="12">
    <location>
        <begin position="449"/>
        <end position="475"/>
    </location>
</feature>
<reference evidence="16" key="1">
    <citation type="submission" date="2018-07" db="EMBL/GenBank/DDBJ databases">
        <authorList>
            <person name="Quirk P.G."/>
            <person name="Krulwich T.A."/>
        </authorList>
    </citation>
    <scope>NUCLEOTIDE SEQUENCE</scope>
    <source>
        <strain evidence="16">Anand</strain>
    </source>
</reference>
<dbReference type="GO" id="GO:0003697">
    <property type="term" value="F:single-stranded DNA binding"/>
    <property type="evidence" value="ECO:0007669"/>
    <property type="project" value="TreeGrafter"/>
</dbReference>
<dbReference type="SMART" id="SM00485">
    <property type="entry name" value="XPGN"/>
    <property type="match status" value="1"/>
</dbReference>
<protein>
    <submittedName>
        <fullName evidence="16">Endonuclease (Xp-g/RAD2 homologue), putative</fullName>
    </submittedName>
</protein>
<dbReference type="SUPFAM" id="SSF144122">
    <property type="entry name" value="Tim10-like"/>
    <property type="match status" value="1"/>
</dbReference>
<keyword evidence="8" id="KW-0460">Magnesium</keyword>
<keyword evidence="16" id="KW-0255">Endonuclease</keyword>
<evidence type="ECO:0000256" key="1">
    <source>
        <dbReference type="ARBA" id="ARBA00001946"/>
    </source>
</evidence>
<keyword evidence="3" id="KW-0597">Phosphoprotein</keyword>
<dbReference type="Gene3D" id="1.10.150.20">
    <property type="entry name" value="5' to 3' exonuclease, C-terminal subdomain"/>
    <property type="match status" value="1"/>
</dbReference>
<dbReference type="PROSITE" id="PS00842">
    <property type="entry name" value="XPG_2"/>
    <property type="match status" value="1"/>
</dbReference>
<evidence type="ECO:0000259" key="13">
    <source>
        <dbReference type="SMART" id="SM00484"/>
    </source>
</evidence>
<feature type="domain" description="XPG N-terminal" evidence="14">
    <location>
        <begin position="64"/>
        <end position="159"/>
    </location>
</feature>
<evidence type="ECO:0000256" key="11">
    <source>
        <dbReference type="ARBA" id="ARBA00023242"/>
    </source>
</evidence>
<evidence type="ECO:0000313" key="15">
    <source>
        <dbReference type="EMBL" id="SVP94473.1"/>
    </source>
</evidence>
<gene>
    <name evidence="15" type="ORF">TAT_000346400</name>
    <name evidence="16" type="ORF">TAV_000346200</name>
</gene>
<evidence type="ECO:0000256" key="7">
    <source>
        <dbReference type="ARBA" id="ARBA00022801"/>
    </source>
</evidence>
<feature type="domain" description="XPG-I" evidence="13">
    <location>
        <begin position="598"/>
        <end position="666"/>
    </location>
</feature>
<sequence length="900" mass="103958">MSDNTIPPADLNTALNLLVLTMLNEQVKKVCFNKCFPSKFDDKLNKNEQICIAKCMDRMYEAHTILSQAVSEASKNITNSQQVESLFGKVCAIDGSFWISHCLASESNMRHGGDIVAVFFLRICYLLDRGIKPVFVFDGCSPFAKMKTIIRRKIAREKSETNHKLMAFKLLALQMKNTSRHNKPKATDNDRIHFGSSKDFNGVNSPPITDSLHVLPTDVCVDEGDDPATNSLKELIEDDLTDEKENEETNPNYDELLELFSEEFDSKEDSQWTLEYYNDLMSSTDVNYENEISSIKNSEYLSNKTKFELMNAVRERFIQDDMNECIRIKDDIDQYSNYQIKSYIRGLRINNEIEGFRSEVTKDMLNIQHLPGESNIGYSHNTRLGFDFCNYNRYFGRKLMNNLDPEIEYPIKTDPKEEIECFENKPKELFDKALFETDDDIFGKEFMSDINEKSPESSENSVKNDVMSSDTTELKNLSPIEITSSPEKLKSDPKIDSREAKIDKSHNNYFLALYRKYFKDLQMGEDFKDSESKLESEFNLEAKESEIIPTENNEIEEEETDEYITESSRVVGYEYTDSHSVSVNHKHPYYENVHKLLEHFGVPYIVAPSEAESQCAYMNRSGKCYAVISDDSDSLVFGAKCLLKNFYNDKVFELYKLDRIRRELGIGRKQLALIAIICGCDYTNGVKGIGIVNALEVIKAYPTFDDLYDFRDWATSDLSIKGAVTDECPIRKSYKVAHVNYRVNWTFSPDFPNREAYNMFLNPSVTDSYKLEWSAPDVNSLISFMGRKSILPLDQVKECLRMLSLRKSQQFIIEDIMPEIRANPYVKSSLKNYRKTLNTNLSAFRKALSNIKMKSKFNVNTSMVYERNHTLSKIRSKRMKDSIKVIRSRGRKKHFNFNLL</sequence>
<evidence type="ECO:0000256" key="9">
    <source>
        <dbReference type="ARBA" id="ARBA00023128"/>
    </source>
</evidence>
<dbReference type="PROSITE" id="PS00841">
    <property type="entry name" value="XPG_1"/>
    <property type="match status" value="1"/>
</dbReference>
<dbReference type="GO" id="GO:0046872">
    <property type="term" value="F:metal ion binding"/>
    <property type="evidence" value="ECO:0007669"/>
    <property type="project" value="UniProtKB-KW"/>
</dbReference>
<dbReference type="GO" id="GO:0004520">
    <property type="term" value="F:DNA endonuclease activity"/>
    <property type="evidence" value="ECO:0007669"/>
    <property type="project" value="TreeGrafter"/>
</dbReference>
<dbReference type="PANTHER" id="PTHR16171">
    <property type="entry name" value="DNA REPAIR PROTEIN COMPLEMENTING XP-G CELLS-RELATED"/>
    <property type="match status" value="1"/>
</dbReference>
<dbReference type="Pfam" id="PF00752">
    <property type="entry name" value="XPG_N"/>
    <property type="match status" value="1"/>
</dbReference>
<dbReference type="Gene3D" id="1.10.287.810">
    <property type="entry name" value="Mitochondrial import inner membrane translocase subunit tim13 like domains"/>
    <property type="match status" value="1"/>
</dbReference>
<evidence type="ECO:0000256" key="12">
    <source>
        <dbReference type="SAM" id="MobiDB-lite"/>
    </source>
</evidence>
<dbReference type="InterPro" id="IPR004217">
    <property type="entry name" value="Tim10-like"/>
</dbReference>
<dbReference type="EMBL" id="UIVS01000004">
    <property type="protein sequence ID" value="SVP95302.1"/>
    <property type="molecule type" value="Genomic_DNA"/>
</dbReference>
<evidence type="ECO:0000256" key="5">
    <source>
        <dbReference type="ARBA" id="ARBA00022723"/>
    </source>
</evidence>
<evidence type="ECO:0000256" key="10">
    <source>
        <dbReference type="ARBA" id="ARBA00023204"/>
    </source>
</evidence>
<dbReference type="InterPro" id="IPR006086">
    <property type="entry name" value="XPG-I_dom"/>
</dbReference>
<organism evidence="16">
    <name type="scientific">Theileria annulata</name>
    <dbReference type="NCBI Taxonomy" id="5874"/>
    <lineage>
        <taxon>Eukaryota</taxon>
        <taxon>Sar</taxon>
        <taxon>Alveolata</taxon>
        <taxon>Apicomplexa</taxon>
        <taxon>Aconoidasida</taxon>
        <taxon>Piroplasmida</taxon>
        <taxon>Theileriidae</taxon>
        <taxon>Theileria</taxon>
    </lineage>
</organism>
<dbReference type="InterPro" id="IPR008918">
    <property type="entry name" value="HhH2"/>
</dbReference>
<dbReference type="AlphaFoldDB" id="A0A3B0N197"/>
<dbReference type="Gene3D" id="3.40.50.1010">
    <property type="entry name" value="5'-nuclease"/>
    <property type="match status" value="2"/>
</dbReference>
<dbReference type="InterPro" id="IPR006085">
    <property type="entry name" value="XPG_DNA_repair_N"/>
</dbReference>
<dbReference type="CDD" id="cd09904">
    <property type="entry name" value="H3TH_XPG"/>
    <property type="match status" value="1"/>
</dbReference>
<dbReference type="PRINTS" id="PR00853">
    <property type="entry name" value="XPGRADSUPER"/>
</dbReference>
<keyword evidence="6" id="KW-0227">DNA damage</keyword>
<dbReference type="SUPFAM" id="SSF47807">
    <property type="entry name" value="5' to 3' exonuclease, C-terminal subdomain"/>
    <property type="match status" value="1"/>
</dbReference>
<dbReference type="Pfam" id="PF02953">
    <property type="entry name" value="zf-Tim10_DDP"/>
    <property type="match status" value="1"/>
</dbReference>
<dbReference type="InterPro" id="IPR019974">
    <property type="entry name" value="XPG_CS"/>
</dbReference>
<dbReference type="GO" id="GO:0005634">
    <property type="term" value="C:nucleus"/>
    <property type="evidence" value="ECO:0007669"/>
    <property type="project" value="UniProtKB-SubCell"/>
</dbReference>
<comment type="subcellular location">
    <subcellularLocation>
        <location evidence="2">Nucleus</location>
    </subcellularLocation>
</comment>
<evidence type="ECO:0000256" key="8">
    <source>
        <dbReference type="ARBA" id="ARBA00022842"/>
    </source>
</evidence>
<keyword evidence="7" id="KW-0378">Hydrolase</keyword>
<dbReference type="InterPro" id="IPR029060">
    <property type="entry name" value="PIN-like_dom_sf"/>
</dbReference>
<dbReference type="GO" id="GO:0016788">
    <property type="term" value="F:hydrolase activity, acting on ester bonds"/>
    <property type="evidence" value="ECO:0007669"/>
    <property type="project" value="InterPro"/>
</dbReference>
<name>A0A3B0N197_THEAN</name>
<dbReference type="Pfam" id="PF00867">
    <property type="entry name" value="XPG_I"/>
    <property type="match status" value="1"/>
</dbReference>
<comment type="cofactor">
    <cofactor evidence="1">
        <name>Mg(2+)</name>
        <dbReference type="ChEBI" id="CHEBI:18420"/>
    </cofactor>
</comment>
<keyword evidence="10" id="KW-0234">DNA repair</keyword>
<evidence type="ECO:0000256" key="4">
    <source>
        <dbReference type="ARBA" id="ARBA00022722"/>
    </source>
</evidence>
<feature type="compositionally biased region" description="Polar residues" evidence="12">
    <location>
        <begin position="457"/>
        <end position="475"/>
    </location>
</feature>
<dbReference type="InterPro" id="IPR006084">
    <property type="entry name" value="XPG/Rad2"/>
</dbReference>
<evidence type="ECO:0000256" key="3">
    <source>
        <dbReference type="ARBA" id="ARBA00022553"/>
    </source>
</evidence>
<dbReference type="EMBL" id="UIVT01000004">
    <property type="protein sequence ID" value="SVP94473.1"/>
    <property type="molecule type" value="Genomic_DNA"/>
</dbReference>
<keyword evidence="4" id="KW-0540">Nuclease</keyword>
<dbReference type="CDD" id="cd09868">
    <property type="entry name" value="PIN_XPG_RAD2"/>
    <property type="match status" value="1"/>
</dbReference>